<feature type="region of interest" description="Disordered" evidence="1">
    <location>
        <begin position="888"/>
        <end position="933"/>
    </location>
</feature>
<name>A0ABP0RB79_9DINO</name>
<gene>
    <name evidence="2" type="ORF">SCF082_LOCUS45897</name>
</gene>
<sequence>MKLYNFSFLRARCPWLTYGLGNRSLVAGAIKKLAQNFFGDADGKYSFQAWSEAIPVRAVSKTDAPKFGKLEPCGGDAFRMSFLYAWQLAIANGQDNKSLKGFMEGCRSMRVKFQYFATWEEFELSKWKVADRTQEIAESQVLVGLKRARAVAELQVSLKNGGHAAEPEDLAKFFSQANLRSMSGRVISMMVKIWTRFAQAGPAVCNLVETLDSEYGVHHTFNSHSNLDFLCQRTSCKTNPALQNSLLQWVLECFCYEVTKGKVAADVTGPGLKALLHRYLLKRRIVGYISKKFQGVDGDSEASHSDLPPEYSPSRVLQTVLGTMEGFRTSGLNSELPANLAWFGRLDEYLQRLLLFGSLVLRGATELDAVMDGCLGRDSLMSAEAFLLDASFKKLGLYDQDEFVSAAREARQPKRVEEDPPPPDPPAPTPEPETAVIEDKAAPGPDDEDKPEELDAMEPVIEDSVLQSEFIATIMRCAAAVFRIPQALKEKPDVLDRLSFFPLLRETMSELFIDILKKNSCDVAFVQLVEEAKLRFSRLAVSDFQRRNTYVQFKVAPTPGAWRLESFPEGPKLFRIDLKTSRTPTDGSGLKNPWRYVPVVRKDENRNIIHRLFGDPKVKDDKQVFGLEATDILLFHDGRNPRAGEVFVKELVKPMGLRSSLWPARRVMALRLLYHNGEWEDGGYASPTFRRKASPVGSCVICPEPLETVWCVKPKDLVIPEKPRLYCDLPGSNRDRGWAKNSMKSDDDHLLTRVSKKTLEAMFAGEGGCDTLHDEELALEDGEDEPVEGSEPEPLAYGFVYPWEAEEKQYLEWFNCFCASDQVKVIDLYAGPIAAIAACRSKRTYLGYVPTILCKDVLYEMVLLRIVLDMVLNVQGFQPRRRHLTRAQSLGGDADADLDAALPRPGGDSAAAVPSQEEAAPPSEPEEEHEESD</sequence>
<feature type="compositionally biased region" description="Basic and acidic residues" evidence="1">
    <location>
        <begin position="408"/>
        <end position="418"/>
    </location>
</feature>
<comment type="caution">
    <text evidence="2">The sequence shown here is derived from an EMBL/GenBank/DDBJ whole genome shotgun (WGS) entry which is preliminary data.</text>
</comment>
<proteinExistence type="predicted"/>
<organism evidence="2 3">
    <name type="scientific">Durusdinium trenchii</name>
    <dbReference type="NCBI Taxonomy" id="1381693"/>
    <lineage>
        <taxon>Eukaryota</taxon>
        <taxon>Sar</taxon>
        <taxon>Alveolata</taxon>
        <taxon>Dinophyceae</taxon>
        <taxon>Suessiales</taxon>
        <taxon>Symbiodiniaceae</taxon>
        <taxon>Durusdinium</taxon>
    </lineage>
</organism>
<reference evidence="2 3" key="1">
    <citation type="submission" date="2024-02" db="EMBL/GenBank/DDBJ databases">
        <authorList>
            <person name="Chen Y."/>
            <person name="Shah S."/>
            <person name="Dougan E. K."/>
            <person name="Thang M."/>
            <person name="Chan C."/>
        </authorList>
    </citation>
    <scope>NUCLEOTIDE SEQUENCE [LARGE SCALE GENOMIC DNA]</scope>
</reference>
<evidence type="ECO:0000256" key="1">
    <source>
        <dbReference type="SAM" id="MobiDB-lite"/>
    </source>
</evidence>
<evidence type="ECO:0000313" key="2">
    <source>
        <dbReference type="EMBL" id="CAK9097846.1"/>
    </source>
</evidence>
<feature type="compositionally biased region" description="Low complexity" evidence="1">
    <location>
        <begin position="909"/>
        <end position="921"/>
    </location>
</feature>
<accession>A0ABP0RB79</accession>
<protein>
    <submittedName>
        <fullName evidence="2">Uncharacterized protein</fullName>
    </submittedName>
</protein>
<feature type="compositionally biased region" description="Pro residues" evidence="1">
    <location>
        <begin position="422"/>
        <end position="431"/>
    </location>
</feature>
<dbReference type="Proteomes" id="UP001642464">
    <property type="component" value="Unassembled WGS sequence"/>
</dbReference>
<dbReference type="EMBL" id="CAXAMM010041182">
    <property type="protein sequence ID" value="CAK9097846.1"/>
    <property type="molecule type" value="Genomic_DNA"/>
</dbReference>
<feature type="compositionally biased region" description="Acidic residues" evidence="1">
    <location>
        <begin position="924"/>
        <end position="933"/>
    </location>
</feature>
<keyword evidence="3" id="KW-1185">Reference proteome</keyword>
<evidence type="ECO:0000313" key="3">
    <source>
        <dbReference type="Proteomes" id="UP001642464"/>
    </source>
</evidence>
<feature type="region of interest" description="Disordered" evidence="1">
    <location>
        <begin position="408"/>
        <end position="433"/>
    </location>
</feature>